<dbReference type="RefSeq" id="WP_243263361.1">
    <property type="nucleotide sequence ID" value="NZ_CP085145.1"/>
</dbReference>
<keyword evidence="5" id="KW-1185">Reference proteome</keyword>
<dbReference type="InterPro" id="IPR003593">
    <property type="entry name" value="AAA+_ATPase"/>
</dbReference>
<evidence type="ECO:0000256" key="2">
    <source>
        <dbReference type="SAM" id="MobiDB-lite"/>
    </source>
</evidence>
<evidence type="ECO:0000313" key="5">
    <source>
        <dbReference type="Proteomes" id="UP000831019"/>
    </source>
</evidence>
<keyword evidence="4" id="KW-0482">Metalloprotease</keyword>
<dbReference type="SMART" id="SM00382">
    <property type="entry name" value="AAA"/>
    <property type="match status" value="1"/>
</dbReference>
<dbReference type="EC" id="3.4.24.-" evidence="4"/>
<protein>
    <submittedName>
        <fullName evidence="4">ATP-dependent zinc metalloprotease FtsH</fullName>
        <ecNumber evidence="4">3.4.24.-</ecNumber>
    </submittedName>
</protein>
<evidence type="ECO:0000259" key="3">
    <source>
        <dbReference type="SMART" id="SM00382"/>
    </source>
</evidence>
<sequence>MTELLNQPPLFPSVFSANLARSTVAALRESALSEWRSNAERFYDYGDEEADGEASIDLLQPPLRQVFEDDMRRSSDGFEGPPAAETMTAAEIERCFAAGDDPWACADLEVSPLWEINPRPAAVLGTILMCAMVEDEQALAKIFRPGCITLMLCPSGQMRSQLESVATEVLSHWQGKPPCPSSQQAAHHVYESGTSIVASDQKRSVPKFRQAIDKSLMRHVPVVAVCGAKNQLSPEQQSLVHQTFRWPGISPAAVIEVLRCTHSNTRQLADYELLRRLPDEAALRRLEPLQIAAAFEETTTLRVADRLSQITAAQRGGLSITLEDVKGLGAAVRPLEQMLADLTDWREGRAVWSEVTRSVLMFGPPGTGKTMLAHALAGSAGIPIVATSYSDCQRHGHQGDMLAALSAAFERAAQQAPSVLFIDEIDSFSERASGKQSDGYLRGVVNGLLEQINHAAQVEGLVLLGATNHLQDVDAAITRSGRFDVKLEIPLPNRAGLLAIIAAKLKLEKDSELDLRPIADRLLGEPGATAEAIARDALGKARAERAALAQRHLEAAVDEIAPSLDPALLRRVAVHEAGHLIAALLSPLPTPLGAWVTARGGQVTPAPLPTITPKLAEAKLRMCLAGRAAERLVLGEAANGAGLGAASDLAQATRLALEMDLNWSFGSADLVWRDARQVDFDRLPLSTQRRIEAQLQHADMAVSNLLANNLHGLNRIATELICRRELTQSDLNELSKGMLPSPSFEGPPSEGECLGHRA</sequence>
<keyword evidence="4" id="KW-0614">Plasmid</keyword>
<feature type="region of interest" description="Disordered" evidence="2">
    <location>
        <begin position="734"/>
        <end position="758"/>
    </location>
</feature>
<evidence type="ECO:0000256" key="1">
    <source>
        <dbReference type="RuleBase" id="RU003651"/>
    </source>
</evidence>
<keyword evidence="4" id="KW-0645">Protease</keyword>
<dbReference type="InterPro" id="IPR003960">
    <property type="entry name" value="ATPase_AAA_CS"/>
</dbReference>
<dbReference type="PANTHER" id="PTHR23076">
    <property type="entry name" value="METALLOPROTEASE M41 FTSH"/>
    <property type="match status" value="1"/>
</dbReference>
<keyword evidence="4" id="KW-0378">Hydrolase</keyword>
<dbReference type="PANTHER" id="PTHR23076:SF37">
    <property type="entry name" value="ATP-DEPENDENT ZINC METALLOPROTEASE FTSH 4, MITOCHONDRIAL"/>
    <property type="match status" value="1"/>
</dbReference>
<dbReference type="PROSITE" id="PS00674">
    <property type="entry name" value="AAA"/>
    <property type="match status" value="1"/>
</dbReference>
<feature type="domain" description="AAA+ ATPase" evidence="3">
    <location>
        <begin position="355"/>
        <end position="493"/>
    </location>
</feature>
<name>A0ABY3ZPR6_9RHOB</name>
<geneLocation type="plasmid" evidence="4 5">
    <name>pDSM109990_a</name>
</geneLocation>
<dbReference type="SUPFAM" id="SSF140990">
    <property type="entry name" value="FtsH protease domain-like"/>
    <property type="match status" value="1"/>
</dbReference>
<keyword evidence="1" id="KW-0547">Nucleotide-binding</keyword>
<dbReference type="Gene3D" id="1.20.58.760">
    <property type="entry name" value="Peptidase M41"/>
    <property type="match status" value="1"/>
</dbReference>
<dbReference type="SUPFAM" id="SSF52540">
    <property type="entry name" value="P-loop containing nucleoside triphosphate hydrolases"/>
    <property type="match status" value="1"/>
</dbReference>
<evidence type="ECO:0000313" key="4">
    <source>
        <dbReference type="EMBL" id="UOA16656.1"/>
    </source>
</evidence>
<comment type="similarity">
    <text evidence="1">Belongs to the AAA ATPase family.</text>
</comment>
<dbReference type="InterPro" id="IPR027417">
    <property type="entry name" value="P-loop_NTPase"/>
</dbReference>
<dbReference type="EMBL" id="CP085145">
    <property type="protein sequence ID" value="UOA16656.1"/>
    <property type="molecule type" value="Genomic_DNA"/>
</dbReference>
<keyword evidence="1" id="KW-0067">ATP-binding</keyword>
<dbReference type="InterPro" id="IPR037219">
    <property type="entry name" value="Peptidase_M41-like"/>
</dbReference>
<gene>
    <name evidence="4" type="primary">ftsH_2</name>
    <name evidence="4" type="ORF">DSM109990_03540</name>
</gene>
<proteinExistence type="inferred from homology"/>
<dbReference type="GO" id="GO:0008237">
    <property type="term" value="F:metallopeptidase activity"/>
    <property type="evidence" value="ECO:0007669"/>
    <property type="project" value="UniProtKB-KW"/>
</dbReference>
<dbReference type="Gene3D" id="3.40.50.300">
    <property type="entry name" value="P-loop containing nucleotide triphosphate hydrolases"/>
    <property type="match status" value="1"/>
</dbReference>
<accession>A0ABY3ZPR6</accession>
<reference evidence="5" key="1">
    <citation type="journal article" date="2022" name="Microorganisms">
        <title>Beyond the ABCs#Discovery of Three New Plasmid Types in Rhodobacterales (RepQ, RepY, RepW).</title>
        <authorList>
            <person name="Freese H.M."/>
            <person name="Ringel V."/>
            <person name="Overmann J."/>
            <person name="Petersen J."/>
        </authorList>
    </citation>
    <scope>NUCLEOTIDE SEQUENCE [LARGE SCALE GENOMIC DNA]</scope>
    <source>
        <strain evidence="5">DSM 109990</strain>
        <plasmid evidence="5">pDSM109990_a</plasmid>
    </source>
</reference>
<dbReference type="Proteomes" id="UP000831019">
    <property type="component" value="Plasmid pDSM109990_a"/>
</dbReference>
<feature type="compositionally biased region" description="Low complexity" evidence="2">
    <location>
        <begin position="740"/>
        <end position="752"/>
    </location>
</feature>
<organism evidence="4 5">
    <name type="scientific">Sulfitobacter dubius</name>
    <dbReference type="NCBI Taxonomy" id="218673"/>
    <lineage>
        <taxon>Bacteria</taxon>
        <taxon>Pseudomonadati</taxon>
        <taxon>Pseudomonadota</taxon>
        <taxon>Alphaproteobacteria</taxon>
        <taxon>Rhodobacterales</taxon>
        <taxon>Roseobacteraceae</taxon>
        <taxon>Sulfitobacter</taxon>
    </lineage>
</organism>
<dbReference type="CDD" id="cd19481">
    <property type="entry name" value="RecA-like_protease"/>
    <property type="match status" value="1"/>
</dbReference>
<dbReference type="InterPro" id="IPR003959">
    <property type="entry name" value="ATPase_AAA_core"/>
</dbReference>
<dbReference type="Pfam" id="PF00004">
    <property type="entry name" value="AAA"/>
    <property type="match status" value="1"/>
</dbReference>
<dbReference type="InterPro" id="IPR000642">
    <property type="entry name" value="Peptidase_M41"/>
</dbReference>
<dbReference type="Pfam" id="PF01434">
    <property type="entry name" value="Peptidase_M41"/>
    <property type="match status" value="1"/>
</dbReference>